<proteinExistence type="inferred from homology"/>
<dbReference type="CDD" id="cd03443">
    <property type="entry name" value="PaaI_thioesterase"/>
    <property type="match status" value="1"/>
</dbReference>
<name>A0ABX5K9V3_9BURK</name>
<evidence type="ECO:0000256" key="1">
    <source>
        <dbReference type="ARBA" id="ARBA00008324"/>
    </source>
</evidence>
<dbReference type="Proteomes" id="UP000245712">
    <property type="component" value="Unassembled WGS sequence"/>
</dbReference>
<dbReference type="InterPro" id="IPR039298">
    <property type="entry name" value="ACOT13"/>
</dbReference>
<organism evidence="4 5">
    <name type="scientific">Paraburkholderia unamae</name>
    <dbReference type="NCBI Taxonomy" id="219649"/>
    <lineage>
        <taxon>Bacteria</taxon>
        <taxon>Pseudomonadati</taxon>
        <taxon>Pseudomonadota</taxon>
        <taxon>Betaproteobacteria</taxon>
        <taxon>Burkholderiales</taxon>
        <taxon>Burkholderiaceae</taxon>
        <taxon>Paraburkholderia</taxon>
    </lineage>
</organism>
<comment type="caution">
    <text evidence="4">The sequence shown here is derived from an EMBL/GenBank/DDBJ whole genome shotgun (WGS) entry which is preliminary data.</text>
</comment>
<evidence type="ECO:0000313" key="5">
    <source>
        <dbReference type="Proteomes" id="UP000245712"/>
    </source>
</evidence>
<evidence type="ECO:0000313" key="4">
    <source>
        <dbReference type="EMBL" id="PVX60025.1"/>
    </source>
</evidence>
<dbReference type="RefSeq" id="WP_116615191.1">
    <property type="nucleotide sequence ID" value="NZ_QEOB01000048.1"/>
</dbReference>
<dbReference type="PANTHER" id="PTHR21660">
    <property type="entry name" value="THIOESTERASE SUPERFAMILY MEMBER-RELATED"/>
    <property type="match status" value="1"/>
</dbReference>
<comment type="similarity">
    <text evidence="1">Belongs to the thioesterase PaaI family.</text>
</comment>
<dbReference type="Pfam" id="PF03061">
    <property type="entry name" value="4HBT"/>
    <property type="match status" value="1"/>
</dbReference>
<dbReference type="EMBL" id="QEOB01000048">
    <property type="protein sequence ID" value="PVX60025.1"/>
    <property type="molecule type" value="Genomic_DNA"/>
</dbReference>
<feature type="domain" description="Thioesterase" evidence="3">
    <location>
        <begin position="67"/>
        <end position="134"/>
    </location>
</feature>
<protein>
    <submittedName>
        <fullName evidence="4">Uncharacterized protein (TIGR00369 family)</fullName>
    </submittedName>
</protein>
<evidence type="ECO:0000259" key="3">
    <source>
        <dbReference type="Pfam" id="PF03061"/>
    </source>
</evidence>
<keyword evidence="2" id="KW-0378">Hydrolase</keyword>
<dbReference type="PANTHER" id="PTHR21660:SF1">
    <property type="entry name" value="ACYL-COENZYME A THIOESTERASE 13"/>
    <property type="match status" value="1"/>
</dbReference>
<keyword evidence="5" id="KW-1185">Reference proteome</keyword>
<dbReference type="InterPro" id="IPR029069">
    <property type="entry name" value="HotDog_dom_sf"/>
</dbReference>
<sequence length="161" mass="16969">MNDRVSADNIAINVAHATMEADAPPPGFAPLPLRSGYMGQFGALYFDAARGVIGTRVDERHLNNLDIAHGGMLATLADTAIGAAMMRAAGREPPAVTAHLGLDYLGVVRPGDWLEAHVELDKMGARLRFATCRLMVGSRCMLKANATFAVLSDPASPSNPG</sequence>
<dbReference type="InterPro" id="IPR006683">
    <property type="entry name" value="Thioestr_dom"/>
</dbReference>
<accession>A0ABX5K9V3</accession>
<dbReference type="SUPFAM" id="SSF54637">
    <property type="entry name" value="Thioesterase/thiol ester dehydrase-isomerase"/>
    <property type="match status" value="1"/>
</dbReference>
<dbReference type="Gene3D" id="3.10.129.10">
    <property type="entry name" value="Hotdog Thioesterase"/>
    <property type="match status" value="1"/>
</dbReference>
<gene>
    <name evidence="4" type="ORF">C7402_14813</name>
</gene>
<evidence type="ECO:0000256" key="2">
    <source>
        <dbReference type="ARBA" id="ARBA00022801"/>
    </source>
</evidence>
<reference evidence="4 5" key="1">
    <citation type="submission" date="2018-05" db="EMBL/GenBank/DDBJ databases">
        <title>Genomic Encyclopedia of Type Strains, Phase IV (KMG-V): Genome sequencing to study the core and pangenomes of soil and plant-associated prokaryotes.</title>
        <authorList>
            <person name="Whitman W."/>
        </authorList>
    </citation>
    <scope>NUCLEOTIDE SEQUENCE [LARGE SCALE GENOMIC DNA]</scope>
    <source>
        <strain evidence="4 5">SCZa-39</strain>
    </source>
</reference>